<organism evidence="2 3">
    <name type="scientific">Streptomyces chengmaiensis</name>
    <dbReference type="NCBI Taxonomy" id="3040919"/>
    <lineage>
        <taxon>Bacteria</taxon>
        <taxon>Bacillati</taxon>
        <taxon>Actinomycetota</taxon>
        <taxon>Actinomycetes</taxon>
        <taxon>Kitasatosporales</taxon>
        <taxon>Streptomycetaceae</taxon>
        <taxon>Streptomyces</taxon>
    </lineage>
</organism>
<gene>
    <name evidence="2" type="ORF">QCN29_02295</name>
</gene>
<proteinExistence type="predicted"/>
<dbReference type="InterPro" id="IPR054738">
    <property type="entry name" value="Siphovirus-type_tail_C"/>
</dbReference>
<evidence type="ECO:0000259" key="1">
    <source>
        <dbReference type="Pfam" id="PF22768"/>
    </source>
</evidence>
<reference evidence="2 3" key="1">
    <citation type="submission" date="2023-04" db="EMBL/GenBank/DDBJ databases">
        <title>Streptomyces chengmaiensis sp. nov. isolated from the stem of mangrove plant in Hainan.</title>
        <authorList>
            <person name="Huang X."/>
            <person name="Zhou S."/>
            <person name="Chu X."/>
            <person name="Xie Y."/>
            <person name="Lin Y."/>
        </authorList>
    </citation>
    <scope>NUCLEOTIDE SEQUENCE [LARGE SCALE GENOMIC DNA]</scope>
    <source>
        <strain evidence="2 3">HNM0663</strain>
    </source>
</reference>
<sequence length="272" mass="28382">MATGDLVTQPGHVQFGELLLGPGTAYGWQSLTGWEDSPALDSGTVSRADAHGAYPGRLLAQPRTITLDGIVIRTEPGQAGTAVRALSAATALRDDELPLVIQLDRSPPLAAWARCIRRAVPVGTGGYAVGVVHGAALQFEASDPRRYGLIEQQTSLTAAAPSAAVRNTGDAVSHPVITFRGPVERPSLTNAASGDVLEYDIALADGERLHVDTREGSVTLNGQNVISSATNRSTPEQAFTLAPGTTPLTFGMAPGFGDPAATATVRYRAAYW</sequence>
<protein>
    <submittedName>
        <fullName evidence="2">Phage tail family protein</fullName>
    </submittedName>
</protein>
<evidence type="ECO:0000313" key="2">
    <source>
        <dbReference type="EMBL" id="MDH2387636.1"/>
    </source>
</evidence>
<accession>A0ABT6HGC9</accession>
<dbReference type="Gene3D" id="2.60.120.860">
    <property type="match status" value="1"/>
</dbReference>
<evidence type="ECO:0000313" key="3">
    <source>
        <dbReference type="Proteomes" id="UP001223144"/>
    </source>
</evidence>
<dbReference type="Pfam" id="PF22768">
    <property type="entry name" value="SPP1_Dit"/>
    <property type="match status" value="1"/>
</dbReference>
<dbReference type="RefSeq" id="WP_279925859.1">
    <property type="nucleotide sequence ID" value="NZ_JARWBG010000002.1"/>
</dbReference>
<feature type="domain" description="Siphovirus-type tail component C-terminal" evidence="1">
    <location>
        <begin position="169"/>
        <end position="270"/>
    </location>
</feature>
<keyword evidence="3" id="KW-1185">Reference proteome</keyword>
<name>A0ABT6HGC9_9ACTN</name>
<comment type="caution">
    <text evidence="2">The sequence shown here is derived from an EMBL/GenBank/DDBJ whole genome shotgun (WGS) entry which is preliminary data.</text>
</comment>
<dbReference type="Proteomes" id="UP001223144">
    <property type="component" value="Unassembled WGS sequence"/>
</dbReference>
<dbReference type="EMBL" id="JARWBG010000002">
    <property type="protein sequence ID" value="MDH2387636.1"/>
    <property type="molecule type" value="Genomic_DNA"/>
</dbReference>